<organism evidence="2 3">
    <name type="scientific">Burkholderia diffusa</name>
    <dbReference type="NCBI Taxonomy" id="488732"/>
    <lineage>
        <taxon>Bacteria</taxon>
        <taxon>Pseudomonadati</taxon>
        <taxon>Pseudomonadota</taxon>
        <taxon>Betaproteobacteria</taxon>
        <taxon>Burkholderiales</taxon>
        <taxon>Burkholderiaceae</taxon>
        <taxon>Burkholderia</taxon>
        <taxon>Burkholderia cepacia complex</taxon>
    </lineage>
</organism>
<gene>
    <name evidence="2" type="ORF">WL88_25140</name>
</gene>
<dbReference type="Pfam" id="PF08241">
    <property type="entry name" value="Methyltransf_11"/>
    <property type="match status" value="1"/>
</dbReference>
<proteinExistence type="predicted"/>
<protein>
    <recommendedName>
        <fullName evidence="1">Methyltransferase type 11 domain-containing protein</fullName>
    </recommendedName>
</protein>
<dbReference type="EMBL" id="LPJV01000059">
    <property type="protein sequence ID" value="KWF46617.1"/>
    <property type="molecule type" value="Genomic_DNA"/>
</dbReference>
<dbReference type="PANTHER" id="PTHR43591:SF110">
    <property type="entry name" value="RHODANESE DOMAIN-CONTAINING PROTEIN"/>
    <property type="match status" value="1"/>
</dbReference>
<name>A0AAW3P9E7_9BURK</name>
<dbReference type="Proteomes" id="UP000063236">
    <property type="component" value="Unassembled WGS sequence"/>
</dbReference>
<dbReference type="AlphaFoldDB" id="A0AAW3P9E7"/>
<evidence type="ECO:0000313" key="3">
    <source>
        <dbReference type="Proteomes" id="UP000063236"/>
    </source>
</evidence>
<evidence type="ECO:0000259" key="1">
    <source>
        <dbReference type="Pfam" id="PF08241"/>
    </source>
</evidence>
<comment type="caution">
    <text evidence="2">The sequence shown here is derived from an EMBL/GenBank/DDBJ whole genome shotgun (WGS) entry which is preliminary data.</text>
</comment>
<accession>A0AAW3P9E7</accession>
<dbReference type="Gene3D" id="3.40.50.150">
    <property type="entry name" value="Vaccinia Virus protein VP39"/>
    <property type="match status" value="1"/>
</dbReference>
<feature type="domain" description="Methyltransferase type 11" evidence="1">
    <location>
        <begin position="2"/>
        <end position="93"/>
    </location>
</feature>
<evidence type="ECO:0000313" key="2">
    <source>
        <dbReference type="EMBL" id="KWF46617.1"/>
    </source>
</evidence>
<dbReference type="CDD" id="cd02440">
    <property type="entry name" value="AdoMet_MTases"/>
    <property type="match status" value="1"/>
</dbReference>
<dbReference type="InterPro" id="IPR029063">
    <property type="entry name" value="SAM-dependent_MTases_sf"/>
</dbReference>
<reference evidence="2 3" key="1">
    <citation type="submission" date="2015-11" db="EMBL/GenBank/DDBJ databases">
        <title>Expanding the genomic diversity of Burkholderia species for the development of highly accurate diagnostics.</title>
        <authorList>
            <person name="Sahl J."/>
            <person name="Keim P."/>
            <person name="Wagner D."/>
        </authorList>
    </citation>
    <scope>NUCLEOTIDE SEQUENCE [LARGE SCALE GENOMIC DNA]</scope>
    <source>
        <strain evidence="2 3">MSMB378WGS</strain>
    </source>
</reference>
<dbReference type="InterPro" id="IPR013216">
    <property type="entry name" value="Methyltransf_11"/>
</dbReference>
<dbReference type="PANTHER" id="PTHR43591">
    <property type="entry name" value="METHYLTRANSFERASE"/>
    <property type="match status" value="1"/>
</dbReference>
<dbReference type="SUPFAM" id="SSF53335">
    <property type="entry name" value="S-adenosyl-L-methionine-dependent methyltransferases"/>
    <property type="match status" value="1"/>
</dbReference>
<sequence length="192" mass="21448">MLDLGCGDGKSLDWFAQSGIECDWKGLDIEDSPEVRTRTRTDGAFHTYDGVHIPFEAGAFDAVFSHQVFEHVRHPERVLREIARVLRPGGVFLGSVSYLEPFHSYSIFNFTQYGWYTINTENGLTPTFLAGGVDAIGLIERGLGYDMPEDIWQCSPLNKAIIADDALNNKAKNYKILMNAGHMVFISEKPTA</sequence>
<dbReference type="GO" id="GO:0008757">
    <property type="term" value="F:S-adenosylmethionine-dependent methyltransferase activity"/>
    <property type="evidence" value="ECO:0007669"/>
    <property type="project" value="InterPro"/>
</dbReference>